<evidence type="ECO:0000313" key="2">
    <source>
        <dbReference type="Proteomes" id="UP000667802"/>
    </source>
</evidence>
<keyword evidence="2" id="KW-1185">Reference proteome</keyword>
<reference evidence="2" key="1">
    <citation type="journal article" date="2021" name="Science">
        <title>Hunting the eagle killer: A cyanobacterial neurotoxin causes vacuolar myelinopathy.</title>
        <authorList>
            <person name="Breinlinger S."/>
            <person name="Phillips T.J."/>
            <person name="Haram B.N."/>
            <person name="Mares J."/>
            <person name="Martinez Yerena J.A."/>
            <person name="Hrouzek P."/>
            <person name="Sobotka R."/>
            <person name="Henderson W.M."/>
            <person name="Schmieder P."/>
            <person name="Williams S.M."/>
            <person name="Lauderdale J.D."/>
            <person name="Wilde H.D."/>
            <person name="Gerrin W."/>
            <person name="Kust A."/>
            <person name="Washington J.W."/>
            <person name="Wagner C."/>
            <person name="Geier B."/>
            <person name="Liebeke M."/>
            <person name="Enke H."/>
            <person name="Niedermeyer T.H.J."/>
            <person name="Wilde S.B."/>
        </authorList>
    </citation>
    <scope>NUCLEOTIDE SEQUENCE [LARGE SCALE GENOMIC DNA]</scope>
    <source>
        <strain evidence="2">Thurmond2011</strain>
    </source>
</reference>
<evidence type="ECO:0000313" key="1">
    <source>
        <dbReference type="EMBL" id="MDR9894314.1"/>
    </source>
</evidence>
<accession>A0AAP5I3Y7</accession>
<dbReference type="EMBL" id="JAALHA020000002">
    <property type="protein sequence ID" value="MDR9894314.1"/>
    <property type="molecule type" value="Genomic_DNA"/>
</dbReference>
<proteinExistence type="predicted"/>
<dbReference type="AlphaFoldDB" id="A0AAP5I3Y7"/>
<protein>
    <submittedName>
        <fullName evidence="1">Uncharacterized protein</fullName>
    </submittedName>
</protein>
<dbReference type="RefSeq" id="WP_208345805.1">
    <property type="nucleotide sequence ID" value="NZ_CAWQFN010000735.1"/>
</dbReference>
<organism evidence="1 2">
    <name type="scientific">Aetokthonos hydrillicola Thurmond2011</name>
    <dbReference type="NCBI Taxonomy" id="2712845"/>
    <lineage>
        <taxon>Bacteria</taxon>
        <taxon>Bacillati</taxon>
        <taxon>Cyanobacteriota</taxon>
        <taxon>Cyanophyceae</taxon>
        <taxon>Nostocales</taxon>
        <taxon>Hapalosiphonaceae</taxon>
        <taxon>Aetokthonos</taxon>
    </lineage>
</organism>
<name>A0AAP5I3Y7_9CYAN</name>
<comment type="caution">
    <text evidence="1">The sequence shown here is derived from an EMBL/GenBank/DDBJ whole genome shotgun (WGS) entry which is preliminary data.</text>
</comment>
<gene>
    <name evidence="1" type="ORF">G7B40_006975</name>
</gene>
<dbReference type="Proteomes" id="UP000667802">
    <property type="component" value="Unassembled WGS sequence"/>
</dbReference>
<sequence length="104" mass="11570">MSVSRAVLLMILVIPGLLLAGSSIYSFNTEYEEVARSERYVERLVREGRSSDRQLDLAYHRSLVHRMNAYVNGTWGFIGATIAAIGVHGIATAKDDSIQDQKRS</sequence>